<name>A0A9X1Y9L4_9PROT</name>
<dbReference type="Gene3D" id="3.30.70.20">
    <property type="match status" value="1"/>
</dbReference>
<gene>
    <name evidence="14" type="ORF">M0638_09680</name>
</gene>
<dbReference type="Gene3D" id="3.30.9.90">
    <property type="match status" value="1"/>
</dbReference>
<evidence type="ECO:0000256" key="9">
    <source>
        <dbReference type="ARBA" id="ARBA00023004"/>
    </source>
</evidence>
<reference evidence="14" key="1">
    <citation type="submission" date="2022-04" db="EMBL/GenBank/DDBJ databases">
        <title>Roseomonas acroporae sp. nov., isolated from coral Acropora digitifera.</title>
        <authorList>
            <person name="Sun H."/>
        </authorList>
    </citation>
    <scope>NUCLEOTIDE SEQUENCE</scope>
    <source>
        <strain evidence="14">NAR14</strain>
    </source>
</reference>
<dbReference type="Gene3D" id="3.50.50.60">
    <property type="entry name" value="FAD/NAD(P)-binding domain"/>
    <property type="match status" value="1"/>
</dbReference>
<evidence type="ECO:0000256" key="5">
    <source>
        <dbReference type="ARBA" id="ARBA00022723"/>
    </source>
</evidence>
<evidence type="ECO:0000259" key="13">
    <source>
        <dbReference type="PROSITE" id="PS51379"/>
    </source>
</evidence>
<keyword evidence="8 12" id="KW-0560">Oxidoreductase</keyword>
<dbReference type="Pfam" id="PF21162">
    <property type="entry name" value="ETFQO_UQ-bd"/>
    <property type="match status" value="1"/>
</dbReference>
<comment type="caution">
    <text evidence="14">The sequence shown here is derived from an EMBL/GenBank/DDBJ whole genome shotgun (WGS) entry which is preliminary data.</text>
</comment>
<accession>A0A9X1Y9L4</accession>
<keyword evidence="5 12" id="KW-0479">Metal-binding</keyword>
<dbReference type="PROSITE" id="PS51379">
    <property type="entry name" value="4FE4S_FER_2"/>
    <property type="match status" value="1"/>
</dbReference>
<dbReference type="PANTHER" id="PTHR10617:SF107">
    <property type="entry name" value="ELECTRON TRANSFER FLAVOPROTEIN-UBIQUINONE OXIDOREDUCTASE, MITOCHONDRIAL"/>
    <property type="match status" value="1"/>
</dbReference>
<keyword evidence="7 12" id="KW-0249">Electron transport</keyword>
<dbReference type="SUPFAM" id="SSF54862">
    <property type="entry name" value="4Fe-4S ferredoxins"/>
    <property type="match status" value="1"/>
</dbReference>
<comment type="function">
    <text evidence="2 12">Accepts electrons from ETF and reduces ubiquinone.</text>
</comment>
<evidence type="ECO:0000313" key="14">
    <source>
        <dbReference type="EMBL" id="MCK8784652.1"/>
    </source>
</evidence>
<dbReference type="RefSeq" id="WP_248666777.1">
    <property type="nucleotide sequence ID" value="NZ_JALPRX010000036.1"/>
</dbReference>
<dbReference type="InterPro" id="IPR049398">
    <property type="entry name" value="ETF-QO/FixC_UQ-bd"/>
</dbReference>
<dbReference type="PANTHER" id="PTHR10617">
    <property type="entry name" value="ELECTRON TRANSFER FLAVOPROTEIN-UBIQUINONE OXIDOREDUCTASE"/>
    <property type="match status" value="1"/>
</dbReference>
<evidence type="ECO:0000256" key="8">
    <source>
        <dbReference type="ARBA" id="ARBA00023002"/>
    </source>
</evidence>
<dbReference type="PRINTS" id="PR00420">
    <property type="entry name" value="RNGMNOXGNASE"/>
</dbReference>
<dbReference type="GO" id="GO:0051539">
    <property type="term" value="F:4 iron, 4 sulfur cluster binding"/>
    <property type="evidence" value="ECO:0007669"/>
    <property type="project" value="UniProtKB-UniRule"/>
</dbReference>
<feature type="domain" description="4Fe-4S ferredoxin-type" evidence="13">
    <location>
        <begin position="531"/>
        <end position="560"/>
    </location>
</feature>
<evidence type="ECO:0000256" key="4">
    <source>
        <dbReference type="ARBA" id="ARBA00022630"/>
    </source>
</evidence>
<evidence type="ECO:0000256" key="1">
    <source>
        <dbReference type="ARBA" id="ARBA00001974"/>
    </source>
</evidence>
<dbReference type="InterPro" id="IPR036188">
    <property type="entry name" value="FAD/NAD-bd_sf"/>
</dbReference>
<keyword evidence="3 12" id="KW-0813">Transport</keyword>
<evidence type="ECO:0000256" key="6">
    <source>
        <dbReference type="ARBA" id="ARBA00022827"/>
    </source>
</evidence>
<keyword evidence="10 12" id="KW-0411">Iron-sulfur</keyword>
<keyword evidence="11 12" id="KW-0830">Ubiquinone</keyword>
<keyword evidence="6 12" id="KW-0274">FAD</keyword>
<dbReference type="EMBL" id="JALPRX010000036">
    <property type="protein sequence ID" value="MCK8784652.1"/>
    <property type="molecule type" value="Genomic_DNA"/>
</dbReference>
<proteinExistence type="predicted"/>
<dbReference type="Pfam" id="PF13450">
    <property type="entry name" value="NAD_binding_8"/>
    <property type="match status" value="1"/>
</dbReference>
<dbReference type="SUPFAM" id="SSF54373">
    <property type="entry name" value="FAD-linked reductases, C-terminal domain"/>
    <property type="match status" value="1"/>
</dbReference>
<keyword evidence="15" id="KW-1185">Reference proteome</keyword>
<evidence type="ECO:0000256" key="2">
    <source>
        <dbReference type="ARBA" id="ARBA00002819"/>
    </source>
</evidence>
<dbReference type="InterPro" id="IPR040156">
    <property type="entry name" value="ETF-QO"/>
</dbReference>
<comment type="cofactor">
    <cofactor evidence="1 12">
        <name>FAD</name>
        <dbReference type="ChEBI" id="CHEBI:57692"/>
    </cofactor>
</comment>
<keyword evidence="9 12" id="KW-0408">Iron</keyword>
<evidence type="ECO:0000256" key="10">
    <source>
        <dbReference type="ARBA" id="ARBA00023014"/>
    </source>
</evidence>
<comment type="cofactor">
    <cofactor evidence="12">
        <name>[4Fe-4S] cluster</name>
        <dbReference type="ChEBI" id="CHEBI:49883"/>
    </cofactor>
    <text evidence="12">Binds 1 [4Fe-4S] cluster.</text>
</comment>
<dbReference type="AlphaFoldDB" id="A0A9X1Y9L4"/>
<keyword evidence="4 12" id="KW-0285">Flavoprotein</keyword>
<sequence>MSEAGAADAIERESMEFDVLIVGAGPSGLAAAIRLKQLAPDAAVCVVEKGSEVGAHILSGAVLEPRALDELIPDWRDDPPALATPAGDDRFMLLTATKAYKLPTPPQMNNHGNYIVSLGNVCRWLGAKAEALGVEIYPGFAAASTIIEDGVVKGVITGDQGITREGRPGPNFQPGMELRATYTLLAEGCRGSLTKKLFERYDLRKGVAPQTFALGMKELWEIPKERHTPGLVWHSTGWPLASDTYGGSWLYMLGENLVSIGFVVGLDYPNPWLSPFDEFQRFKTHPAVRAMLEGGKRIAYGARALNEGGFQAIPKLVFPGGALIGDTAGFLNVPKIKGTHTAMKSGMVAAEAVAAALGQESRPELLDAYPAALERSWVYEELKAVRNVRPAFAKFGLYGGIALNALDTYVFRGKAPWTMTHHPDNESLKKAKDAPRIAYPKPDGKLTFDRLSSVFLSNTNHEEDQPAHLKLRDPGRWKGVNWDEFRSPESRYCPAAVYEAVGPEAERELKGTPDAEATGPGAEVEAGGAGARLVINAQNCVHCKTCDIKDPSQNIDWTTPEGGGGPNYIGGM</sequence>
<dbReference type="GO" id="GO:0004174">
    <property type="term" value="F:electron-transferring-flavoprotein dehydrogenase activity"/>
    <property type="evidence" value="ECO:0007669"/>
    <property type="project" value="UniProtKB-UniRule"/>
</dbReference>
<evidence type="ECO:0000256" key="12">
    <source>
        <dbReference type="RuleBase" id="RU366068"/>
    </source>
</evidence>
<protein>
    <recommendedName>
        <fullName evidence="12">Electron transfer flavoprotein-ubiquinone oxidoreductase</fullName>
        <shortName evidence="12">ETF-QO</shortName>
        <ecNumber evidence="12">1.5.5.1</ecNumber>
    </recommendedName>
</protein>
<dbReference type="InterPro" id="IPR017896">
    <property type="entry name" value="4Fe4S_Fe-S-bd"/>
</dbReference>
<dbReference type="InterPro" id="IPR007859">
    <property type="entry name" value="ETF-QO/FixX_C"/>
</dbReference>
<dbReference type="Pfam" id="PF05187">
    <property type="entry name" value="Fer4_ETF_QO"/>
    <property type="match status" value="2"/>
</dbReference>
<evidence type="ECO:0000256" key="3">
    <source>
        <dbReference type="ARBA" id="ARBA00022448"/>
    </source>
</evidence>
<dbReference type="EC" id="1.5.5.1" evidence="12"/>
<evidence type="ECO:0000256" key="11">
    <source>
        <dbReference type="ARBA" id="ARBA00023075"/>
    </source>
</evidence>
<dbReference type="GO" id="GO:0046872">
    <property type="term" value="F:metal ion binding"/>
    <property type="evidence" value="ECO:0007669"/>
    <property type="project" value="UniProtKB-KW"/>
</dbReference>
<evidence type="ECO:0000313" key="15">
    <source>
        <dbReference type="Proteomes" id="UP001139516"/>
    </source>
</evidence>
<organism evidence="14 15">
    <name type="scientific">Roseomonas acroporae</name>
    <dbReference type="NCBI Taxonomy" id="2937791"/>
    <lineage>
        <taxon>Bacteria</taxon>
        <taxon>Pseudomonadati</taxon>
        <taxon>Pseudomonadota</taxon>
        <taxon>Alphaproteobacteria</taxon>
        <taxon>Acetobacterales</taxon>
        <taxon>Roseomonadaceae</taxon>
        <taxon>Roseomonas</taxon>
    </lineage>
</organism>
<dbReference type="SUPFAM" id="SSF51905">
    <property type="entry name" value="FAD/NAD(P)-binding domain"/>
    <property type="match status" value="1"/>
</dbReference>
<comment type="catalytic activity">
    <reaction evidence="12">
        <text>a ubiquinone + reduced [electron-transfer flavoprotein] = a ubiquinol + oxidized [electron-transfer flavoprotein] + H(+)</text>
        <dbReference type="Rhea" id="RHEA:24052"/>
        <dbReference type="Rhea" id="RHEA-COMP:9565"/>
        <dbReference type="Rhea" id="RHEA-COMP:9566"/>
        <dbReference type="Rhea" id="RHEA-COMP:10685"/>
        <dbReference type="Rhea" id="RHEA-COMP:10686"/>
        <dbReference type="ChEBI" id="CHEBI:15378"/>
        <dbReference type="ChEBI" id="CHEBI:16389"/>
        <dbReference type="ChEBI" id="CHEBI:17976"/>
        <dbReference type="ChEBI" id="CHEBI:57692"/>
        <dbReference type="ChEBI" id="CHEBI:58307"/>
        <dbReference type="EC" id="1.5.5.1"/>
    </reaction>
</comment>
<dbReference type="Proteomes" id="UP001139516">
    <property type="component" value="Unassembled WGS sequence"/>
</dbReference>
<evidence type="ECO:0000256" key="7">
    <source>
        <dbReference type="ARBA" id="ARBA00022982"/>
    </source>
</evidence>